<accession>A0A229FX46</accession>
<protein>
    <recommendedName>
        <fullName evidence="3">Glycosyltransferase</fullName>
    </recommendedName>
</protein>
<dbReference type="Proteomes" id="UP000215188">
    <property type="component" value="Unassembled WGS sequence"/>
</dbReference>
<evidence type="ECO:0000313" key="2">
    <source>
        <dbReference type="Proteomes" id="UP000215188"/>
    </source>
</evidence>
<evidence type="ECO:0008006" key="3">
    <source>
        <dbReference type="Google" id="ProtNLM"/>
    </source>
</evidence>
<reference evidence="1 2" key="1">
    <citation type="submission" date="2017-06" db="EMBL/GenBank/DDBJ databases">
        <title>Reclassification of a Polynucleobacter cosmopolitanus strain isolated from tropical Lake Victoria as Polynucleobacter victoriensis comb. nov.</title>
        <authorList>
            <person name="Hahn M.W."/>
        </authorList>
    </citation>
    <scope>NUCLEOTIDE SEQUENCE [LARGE SCALE GENOMIC DNA]</scope>
    <source>
        <strain evidence="1 2">MWH-MoIso2</strain>
    </source>
</reference>
<dbReference type="AlphaFoldDB" id="A0A229FX46"/>
<comment type="caution">
    <text evidence="1">The sequence shown here is derived from an EMBL/GenBank/DDBJ whole genome shotgun (WGS) entry which is preliminary data.</text>
</comment>
<name>A0A229FX46_9BURK</name>
<gene>
    <name evidence="1" type="ORF">AOC33_03800</name>
</gene>
<dbReference type="EMBL" id="NJGG01000001">
    <property type="protein sequence ID" value="OXL16210.1"/>
    <property type="molecule type" value="Genomic_DNA"/>
</dbReference>
<evidence type="ECO:0000313" key="1">
    <source>
        <dbReference type="EMBL" id="OXL16210.1"/>
    </source>
</evidence>
<organism evidence="1 2">
    <name type="scientific">Polynucleobacter cosmopolitanus</name>
    <dbReference type="NCBI Taxonomy" id="351345"/>
    <lineage>
        <taxon>Bacteria</taxon>
        <taxon>Pseudomonadati</taxon>
        <taxon>Pseudomonadota</taxon>
        <taxon>Betaproteobacteria</taxon>
        <taxon>Burkholderiales</taxon>
        <taxon>Burkholderiaceae</taxon>
        <taxon>Polynucleobacter</taxon>
    </lineage>
</organism>
<keyword evidence="2" id="KW-1185">Reference proteome</keyword>
<sequence>MMTITFETKVWENDWELVLKTSRLEDLVRRCNHQFNNRILYINNVKNPLEVEGYAQRLIDKGVIDQFVHVHEYADAALAFFNLSKEKLGKGYYYSIAELVSIYLTETTYLLHFSSDTIPEKNISSNWLDQGIQVLEENTQVKVFNLTWDKKYKEAQSESFDQNPNSYLGYGFSDQMYLVRTSDFRGAIYEEINAASERYPSYGGELFEKRVDSWMRNHQFLRATYKHGSYLHQNFTKNPLAKRIAIAINYPTFLSK</sequence>
<dbReference type="OrthoDB" id="628799at2"/>
<proteinExistence type="predicted"/>